<dbReference type="Proteomes" id="UP001371305">
    <property type="component" value="Unassembled WGS sequence"/>
</dbReference>
<dbReference type="EMBL" id="JBBUKT010000001">
    <property type="protein sequence ID" value="MEK7949821.1"/>
    <property type="molecule type" value="Genomic_DNA"/>
</dbReference>
<proteinExistence type="predicted"/>
<evidence type="ECO:0000313" key="1">
    <source>
        <dbReference type="EMBL" id="MEK7949821.1"/>
    </source>
</evidence>
<dbReference type="RefSeq" id="WP_341403237.1">
    <property type="nucleotide sequence ID" value="NZ_JBBUKT010000001.1"/>
</dbReference>
<dbReference type="Gene3D" id="3.40.50.150">
    <property type="entry name" value="Vaccinia Virus protein VP39"/>
    <property type="match status" value="1"/>
</dbReference>
<dbReference type="CDD" id="cd02440">
    <property type="entry name" value="AdoMet_MTases"/>
    <property type="match status" value="1"/>
</dbReference>
<comment type="caution">
    <text evidence="1">The sequence shown here is derived from an EMBL/GenBank/DDBJ whole genome shotgun (WGS) entry which is preliminary data.</text>
</comment>
<dbReference type="SUPFAM" id="SSF53335">
    <property type="entry name" value="S-adenosyl-L-methionine-dependent methyltransferases"/>
    <property type="match status" value="1"/>
</dbReference>
<reference evidence="1 2" key="1">
    <citation type="submission" date="2024-04" db="EMBL/GenBank/DDBJ databases">
        <title>Luteolibacter sp. isolated from soil.</title>
        <authorList>
            <person name="An J."/>
        </authorList>
    </citation>
    <scope>NUCLEOTIDE SEQUENCE [LARGE SCALE GENOMIC DNA]</scope>
    <source>
        <strain evidence="1 2">Y139</strain>
    </source>
</reference>
<sequence>MNDCTPLQERLLFLQKFLSAPLSTGSIVPSSRHLTKAMLKPINWENSRHIAELGAGTGVFTREIRRRRDPRCQVYIFERDEALRERLQVEIPDFSFHPDARDIHLLPREEDSAPLLDGIISGLPFANFPTSLRDQILDNVKAALKPDGKFIAFQYSLRLKSRLEKRFEKVSTSLVTLNVPPAFVHVCEGPRGN</sequence>
<keyword evidence="2" id="KW-1185">Reference proteome</keyword>
<organism evidence="1 2">
    <name type="scientific">Luteolibacter soli</name>
    <dbReference type="NCBI Taxonomy" id="3135280"/>
    <lineage>
        <taxon>Bacteria</taxon>
        <taxon>Pseudomonadati</taxon>
        <taxon>Verrucomicrobiota</taxon>
        <taxon>Verrucomicrobiia</taxon>
        <taxon>Verrucomicrobiales</taxon>
        <taxon>Verrucomicrobiaceae</taxon>
        <taxon>Luteolibacter</taxon>
    </lineage>
</organism>
<protein>
    <recommendedName>
        <fullName evidence="3">Phospholipid N-methyltransferase</fullName>
    </recommendedName>
</protein>
<evidence type="ECO:0000313" key="2">
    <source>
        <dbReference type="Proteomes" id="UP001371305"/>
    </source>
</evidence>
<accession>A0ABU9AQ68</accession>
<evidence type="ECO:0008006" key="3">
    <source>
        <dbReference type="Google" id="ProtNLM"/>
    </source>
</evidence>
<gene>
    <name evidence="1" type="ORF">WKV53_04925</name>
</gene>
<dbReference type="InterPro" id="IPR029063">
    <property type="entry name" value="SAM-dependent_MTases_sf"/>
</dbReference>
<name>A0ABU9AQ68_9BACT</name>